<sequence>MKSREIPFFTPRPRDDELFGREYELRRLLSYIHDGVWVAVLGPRMVGKTSLAKSAIKRYAHSTNSMGIYINVASCGSFGEFSRKVVGSITNAMRTLKSRRKVRSLGVSVYLSDPGSLIKAGFQFNLEFEGGRSAVGNFVSAMNALPPNTVVVFDEIQEVRNRKDLLLKSLWEIYNERSDLRIVFTGSYSGVLKALFTAGEREAMFGRPPEQLILTPWSTKTAEEYLLNGFERCGIDYGYSEIADAILTLGTLPGWLTLYGYKRCKGEPHERAKHLVITEAILKAKRELLNYVSTRTEPHKTISLLKALSEGSKRWNELKIISGLSEPALSEILQQLVGELGVVKKNELNRANVTYEFINEIYREAAKYLSVAEIKKE</sequence>
<name>A0A7G2D7F3_9EURY</name>
<proteinExistence type="predicted"/>
<dbReference type="Gene3D" id="3.40.50.300">
    <property type="entry name" value="P-loop containing nucleotide triphosphate hydrolases"/>
    <property type="match status" value="1"/>
</dbReference>
<dbReference type="InterPro" id="IPR011579">
    <property type="entry name" value="ATPase_dom"/>
</dbReference>
<evidence type="ECO:0000259" key="1">
    <source>
        <dbReference type="Pfam" id="PF01637"/>
    </source>
</evidence>
<accession>A0A7G2D7F3</accession>
<dbReference type="Gene3D" id="1.10.8.60">
    <property type="match status" value="1"/>
</dbReference>
<dbReference type="AlphaFoldDB" id="A0A7G2D7F3"/>
<gene>
    <name evidence="2" type="ORF">TIRI35C_0413</name>
</gene>
<dbReference type="KEGG" id="tcq:TIRI35C_0413"/>
<evidence type="ECO:0000313" key="3">
    <source>
        <dbReference type="Proteomes" id="UP000516304"/>
    </source>
</evidence>
<feature type="domain" description="ATPase" evidence="1">
    <location>
        <begin position="19"/>
        <end position="194"/>
    </location>
</feature>
<organism evidence="2 3">
    <name type="scientific">Thermococcus camini</name>
    <dbReference type="NCBI Taxonomy" id="2016373"/>
    <lineage>
        <taxon>Archaea</taxon>
        <taxon>Methanobacteriati</taxon>
        <taxon>Methanobacteriota</taxon>
        <taxon>Thermococci</taxon>
        <taxon>Thermococcales</taxon>
        <taxon>Thermococcaceae</taxon>
        <taxon>Thermococcus</taxon>
    </lineage>
</organism>
<dbReference type="EMBL" id="LR881183">
    <property type="protein sequence ID" value="CAD5243567.1"/>
    <property type="molecule type" value="Genomic_DNA"/>
</dbReference>
<dbReference type="PANTHER" id="PTHR34301:SF8">
    <property type="entry name" value="ATPASE DOMAIN-CONTAINING PROTEIN"/>
    <property type="match status" value="1"/>
</dbReference>
<keyword evidence="3" id="KW-1185">Reference proteome</keyword>
<protein>
    <submittedName>
        <fullName evidence="2">Archeal ATPase family protein (Modular protein)</fullName>
    </submittedName>
</protein>
<dbReference type="GO" id="GO:0005524">
    <property type="term" value="F:ATP binding"/>
    <property type="evidence" value="ECO:0007669"/>
    <property type="project" value="InterPro"/>
</dbReference>
<reference evidence="2 3" key="1">
    <citation type="submission" date="2020-09" db="EMBL/GenBank/DDBJ databases">
        <authorList>
            <person name="Courtine D."/>
        </authorList>
    </citation>
    <scope>NUCLEOTIDE SEQUENCE [LARGE SCALE GENOMIC DNA]</scope>
    <source>
        <strain evidence="2 3">IRI35c</strain>
    </source>
</reference>
<evidence type="ECO:0000313" key="2">
    <source>
        <dbReference type="EMBL" id="CAD5243567.1"/>
    </source>
</evidence>
<dbReference type="Proteomes" id="UP000516304">
    <property type="component" value="Chromosome TIRI35C"/>
</dbReference>
<dbReference type="Pfam" id="PF01637">
    <property type="entry name" value="ATPase_2"/>
    <property type="match status" value="1"/>
</dbReference>
<dbReference type="SUPFAM" id="SSF52540">
    <property type="entry name" value="P-loop containing nucleoside triphosphate hydrolases"/>
    <property type="match status" value="1"/>
</dbReference>
<dbReference type="PANTHER" id="PTHR34301">
    <property type="entry name" value="DNA-BINDING PROTEIN-RELATED"/>
    <property type="match status" value="1"/>
</dbReference>
<dbReference type="InterPro" id="IPR027417">
    <property type="entry name" value="P-loop_NTPase"/>
</dbReference>